<evidence type="ECO:0000313" key="2">
    <source>
        <dbReference type="EMBL" id="SHJ93451.1"/>
    </source>
</evidence>
<sequence length="280" mass="30364">MGDNGKRILDDPLELVVTTVAPVSPNLVRIELDGADLARFTPMGGPDEAVVLHVPLDDGERDPRGRWYTICGRNEGRLVVELVTHEGGVGASWARRARVGDRLGVSCQGCWFRRPADATWQILLGDLAALPAISRIVAETPAGVRTAALVEVPEPADERDLPGADVTWVHNPRLAAGSTLAEAARGLLADLPDGPGYVYAAGEAAATRAVRRMLRHELGLPPGAYGVLGYWRIDADRWVQRYEQAVDTYARIWQEAQAAGRDEEEVLDIAEERLAEVGLL</sequence>
<reference evidence="2 3" key="1">
    <citation type="submission" date="2016-11" db="EMBL/GenBank/DDBJ databases">
        <authorList>
            <person name="Jaros S."/>
            <person name="Januszkiewicz K."/>
            <person name="Wedrychowicz H."/>
        </authorList>
    </citation>
    <scope>NUCLEOTIDE SEQUENCE [LARGE SCALE GENOMIC DNA]</scope>
    <source>
        <strain evidence="2 3">DSM 43832</strain>
    </source>
</reference>
<dbReference type="SUPFAM" id="SSF63380">
    <property type="entry name" value="Riboflavin synthase domain-like"/>
    <property type="match status" value="1"/>
</dbReference>
<dbReference type="Proteomes" id="UP000184363">
    <property type="component" value="Unassembled WGS sequence"/>
</dbReference>
<proteinExistence type="predicted"/>
<dbReference type="RefSeq" id="WP_073454879.1">
    <property type="nucleotide sequence ID" value="NZ_CALGVN010000054.1"/>
</dbReference>
<name>A0A1M6NCM6_PSETH</name>
<dbReference type="STRING" id="1848.SAMN05443637_101176"/>
<dbReference type="AlphaFoldDB" id="A0A1M6NCM6"/>
<dbReference type="PANTHER" id="PTHR30157:SF0">
    <property type="entry name" value="NADPH-DEPENDENT FERRIC-CHELATE REDUCTASE"/>
    <property type="match status" value="1"/>
</dbReference>
<feature type="domain" description="FAD-binding FR-type" evidence="1">
    <location>
        <begin position="10"/>
        <end position="115"/>
    </location>
</feature>
<dbReference type="InterPro" id="IPR017927">
    <property type="entry name" value="FAD-bd_FR_type"/>
</dbReference>
<dbReference type="InterPro" id="IPR007037">
    <property type="entry name" value="SIP_rossman_dom"/>
</dbReference>
<dbReference type="Pfam" id="PF04954">
    <property type="entry name" value="SIP"/>
    <property type="match status" value="1"/>
</dbReference>
<keyword evidence="3" id="KW-1185">Reference proteome</keyword>
<gene>
    <name evidence="2" type="ORF">SAMN05443637_101176</name>
</gene>
<dbReference type="Gene3D" id="2.40.30.10">
    <property type="entry name" value="Translation factors"/>
    <property type="match status" value="1"/>
</dbReference>
<organism evidence="2 3">
    <name type="scientific">Pseudonocardia thermophila</name>
    <dbReference type="NCBI Taxonomy" id="1848"/>
    <lineage>
        <taxon>Bacteria</taxon>
        <taxon>Bacillati</taxon>
        <taxon>Actinomycetota</taxon>
        <taxon>Actinomycetes</taxon>
        <taxon>Pseudonocardiales</taxon>
        <taxon>Pseudonocardiaceae</taxon>
        <taxon>Pseudonocardia</taxon>
    </lineage>
</organism>
<dbReference type="GO" id="GO:0016491">
    <property type="term" value="F:oxidoreductase activity"/>
    <property type="evidence" value="ECO:0007669"/>
    <property type="project" value="InterPro"/>
</dbReference>
<protein>
    <submittedName>
        <fullName evidence="2">NADPH-dependent ferric siderophore reductase, contains FAD-binding and SIP domains</fullName>
    </submittedName>
</protein>
<dbReference type="InterPro" id="IPR013113">
    <property type="entry name" value="SIP_FAD-bd"/>
</dbReference>
<dbReference type="InterPro" id="IPR017938">
    <property type="entry name" value="Riboflavin_synthase-like_b-brl"/>
</dbReference>
<dbReference type="PROSITE" id="PS51384">
    <property type="entry name" value="FAD_FR"/>
    <property type="match status" value="1"/>
</dbReference>
<dbReference type="InterPro" id="IPR039374">
    <property type="entry name" value="SIP_fam"/>
</dbReference>
<dbReference type="Pfam" id="PF08021">
    <property type="entry name" value="FAD_binding_9"/>
    <property type="match status" value="1"/>
</dbReference>
<accession>A0A1M6NCM6</accession>
<dbReference type="OrthoDB" id="9814826at2"/>
<dbReference type="Gene3D" id="3.40.50.80">
    <property type="entry name" value="Nucleotide-binding domain of ferredoxin-NADP reductase (FNR) module"/>
    <property type="match status" value="1"/>
</dbReference>
<dbReference type="EMBL" id="FRAP01000001">
    <property type="protein sequence ID" value="SHJ93451.1"/>
    <property type="molecule type" value="Genomic_DNA"/>
</dbReference>
<dbReference type="InterPro" id="IPR039261">
    <property type="entry name" value="FNR_nucleotide-bd"/>
</dbReference>
<evidence type="ECO:0000259" key="1">
    <source>
        <dbReference type="PROSITE" id="PS51384"/>
    </source>
</evidence>
<dbReference type="PANTHER" id="PTHR30157">
    <property type="entry name" value="FERRIC REDUCTASE, NADPH-DEPENDENT"/>
    <property type="match status" value="1"/>
</dbReference>
<dbReference type="CDD" id="cd06193">
    <property type="entry name" value="siderophore_interacting"/>
    <property type="match status" value="1"/>
</dbReference>
<evidence type="ECO:0000313" key="3">
    <source>
        <dbReference type="Proteomes" id="UP000184363"/>
    </source>
</evidence>